<evidence type="ECO:0000259" key="3">
    <source>
        <dbReference type="Pfam" id="PF01364"/>
    </source>
</evidence>
<evidence type="ECO:0000256" key="1">
    <source>
        <dbReference type="ARBA" id="ARBA00022729"/>
    </source>
</evidence>
<dbReference type="GO" id="GO:0006508">
    <property type="term" value="P:proteolysis"/>
    <property type="evidence" value="ECO:0007669"/>
    <property type="project" value="InterPro"/>
</dbReference>
<dbReference type="Pfam" id="PF01364">
    <property type="entry name" value="Peptidase_C25"/>
    <property type="match status" value="1"/>
</dbReference>
<dbReference type="NCBIfam" id="NF033707">
    <property type="entry name" value="T9SS_sortase"/>
    <property type="match status" value="1"/>
</dbReference>
<dbReference type="InterPro" id="IPR001769">
    <property type="entry name" value="Gingipain"/>
</dbReference>
<dbReference type="Proteomes" id="UP000239002">
    <property type="component" value="Unassembled WGS sequence"/>
</dbReference>
<proteinExistence type="predicted"/>
<dbReference type="Gene3D" id="3.40.50.10390">
    <property type="entry name" value="Gingipain r, domain 1"/>
    <property type="match status" value="1"/>
</dbReference>
<sequence>MKHFFYLIILLLNASALAQSGREVIDWKDLESFDIGDQQIKVPYFRENHSFDGRDLFWIKSFQINQKVDEFSVEITNLKTETIRVTDLGQLNPSQISNGFQYSLRNALSRKRNYAQLKITPIFKDGNQYKKVVSFNYSYSYAPAQFQVKNASFSNSILASGNWYRFKVERTGVNRISRSFLSNLGIDVNSIDPARIKVYGQGGTSLPLVNSDDQLFDAPEVAITVTGGEDGRFDNGDEILFYGIATNTDYVSENDSFINPYTDESFYYLTVDGAIGKRILPFVQPSAVPAITYDYYYARQHHEVDLVNIASIGRVWYGERFDFEPDQVFEFEFENVRSTLPAVVRIATGAVSDNDTSMSFSLNDVVLGTSSLSGVAGQNIRAAARATLLVSNASISSDMVSVNVSYDNSGNPGASGYLDYISLEIPQSLTGKNEQFRFDVPNAASQSGVVEYQFSNASQISEVWDITDVNNVRKVTNNLQDATFSFTDNGGQTKEYLAVDSSDFYNVVSVRNSTVVNQNLKGTIFNDRSGNFRDIDYLIITAEFLQSEAQRLANYHITESNLNTKVVTLQEIYNEFSEGRQDLSAIRNFVRYVYDNASSPANRVQFVNLFGDASYDYKDRLRIRDNIVPSYLSLESTSLTASFCTDDFFAFMDNGEGTVAANNLMDIAVGRMIVSDIQEAREMVDKVISYTAEPAFNKWRNNIALIGDDVDILSDRILQENVNDLGDEIFLNRPDYNVNKILLDSYEQFSTAGGPKYPDAVNDIRDAFEQGSLVINYFGHGNEDGLAREFIITQSLVQNLRNPNTLPLFISVTCEFTRFDNPLRVSGGELTYLNPEGGAIASVATNRLIFVNVGAGFNNILDQYIFGYDNVEPVSMAEALRLAKTDPSFQSTSTRRVITFIGDPALKLAFPQPRVVLNTVNGNPIATNTDVLQALDRVSLGGEVQTIPGNRINDYNGTLYVTVFDKNISRETLANDNTRDTAVAGDPIIVLPFDQLGEALFRGQATITNGEFEFDFIMPRDTQIPVGAGRVSFYAKRDNVPEDQNGYSQDIQIGGINRNAPADDLGPEVELFMNDTNFVSGGVTDSDPFLLAFLSDDNGINTSSGIGHDITGILDGDETNPFILNDYYEADEDDFTQGKVYFPLRDIEPGLHTLKVTAWDTYNNSSMNEIQFVVSESDGVELTRVLNYPNPFSTYTEFWFNHNRPFEPLDVQVQVMTVSGKVVWSKNQNITTTGFTSREITWDGRDDFGQRLGKGVYIYKITVKSTLTNKSASKVEKLVIL</sequence>
<dbReference type="InterPro" id="IPR029030">
    <property type="entry name" value="Caspase-like_dom_sf"/>
</dbReference>
<dbReference type="OrthoDB" id="9809780at2"/>
<organism evidence="4 5">
    <name type="scientific">Nonlabens xylanidelens</name>
    <dbReference type="NCBI Taxonomy" id="191564"/>
    <lineage>
        <taxon>Bacteria</taxon>
        <taxon>Pseudomonadati</taxon>
        <taxon>Bacteroidota</taxon>
        <taxon>Flavobacteriia</taxon>
        <taxon>Flavobacteriales</taxon>
        <taxon>Flavobacteriaceae</taxon>
        <taxon>Nonlabens</taxon>
    </lineage>
</organism>
<evidence type="ECO:0000313" key="5">
    <source>
        <dbReference type="Proteomes" id="UP000239002"/>
    </source>
</evidence>
<gene>
    <name evidence="4" type="ORF">LY01_00952</name>
</gene>
<dbReference type="CDD" id="cd02258">
    <property type="entry name" value="Peptidase_C25_N"/>
    <property type="match status" value="1"/>
</dbReference>
<keyword evidence="5" id="KW-1185">Reference proteome</keyword>
<reference evidence="4 5" key="1">
    <citation type="submission" date="2018-02" db="EMBL/GenBank/DDBJ databases">
        <title>Genomic Encyclopedia of Archaeal and Bacterial Type Strains, Phase II (KMG-II): from individual species to whole genera.</title>
        <authorList>
            <person name="Goeker M."/>
        </authorList>
    </citation>
    <scope>NUCLEOTIDE SEQUENCE [LARGE SCALE GENOMIC DNA]</scope>
    <source>
        <strain evidence="4 5">DSM 16809</strain>
    </source>
</reference>
<dbReference type="NCBIfam" id="TIGR04183">
    <property type="entry name" value="Por_Secre_tail"/>
    <property type="match status" value="1"/>
</dbReference>
<accession>A0A2S6IS79</accession>
<comment type="caution">
    <text evidence="4">The sequence shown here is derived from an EMBL/GenBank/DDBJ whole genome shotgun (WGS) entry which is preliminary data.</text>
</comment>
<name>A0A2S6IS79_9FLAO</name>
<feature type="signal peptide" evidence="2">
    <location>
        <begin position="1"/>
        <end position="18"/>
    </location>
</feature>
<dbReference type="Gene3D" id="3.40.50.1460">
    <property type="match status" value="1"/>
</dbReference>
<evidence type="ECO:0000256" key="2">
    <source>
        <dbReference type="SAM" id="SignalP"/>
    </source>
</evidence>
<evidence type="ECO:0000313" key="4">
    <source>
        <dbReference type="EMBL" id="PPK97124.1"/>
    </source>
</evidence>
<dbReference type="InterPro" id="IPR026444">
    <property type="entry name" value="Secre_tail"/>
</dbReference>
<dbReference type="InterPro" id="IPR029031">
    <property type="entry name" value="Gingipain_N_sf"/>
</dbReference>
<dbReference type="Gene3D" id="2.60.40.4070">
    <property type="match status" value="1"/>
</dbReference>
<dbReference type="SUPFAM" id="SSF52129">
    <property type="entry name" value="Caspase-like"/>
    <property type="match status" value="1"/>
</dbReference>
<feature type="chain" id="PRO_5015596369" evidence="2">
    <location>
        <begin position="19"/>
        <end position="1281"/>
    </location>
</feature>
<keyword evidence="1 2" id="KW-0732">Signal</keyword>
<dbReference type="RefSeq" id="WP_104514634.1">
    <property type="nucleotide sequence ID" value="NZ_MQVW01000027.1"/>
</dbReference>
<feature type="domain" description="Gingipain" evidence="3">
    <location>
        <begin position="537"/>
        <end position="908"/>
    </location>
</feature>
<dbReference type="EMBL" id="PTJE01000001">
    <property type="protein sequence ID" value="PPK97124.1"/>
    <property type="molecule type" value="Genomic_DNA"/>
</dbReference>
<protein>
    <submittedName>
        <fullName evidence="4">Putative secreted protein (Por secretion system target)</fullName>
    </submittedName>
</protein>
<dbReference type="GO" id="GO:0008234">
    <property type="term" value="F:cysteine-type peptidase activity"/>
    <property type="evidence" value="ECO:0007669"/>
    <property type="project" value="InterPro"/>
</dbReference>